<proteinExistence type="predicted"/>
<evidence type="ECO:0000259" key="2">
    <source>
        <dbReference type="Pfam" id="PF25583"/>
    </source>
</evidence>
<dbReference type="InterPro" id="IPR051534">
    <property type="entry name" value="CBASS_pafABC_assoc_protein"/>
</dbReference>
<dbReference type="PROSITE" id="PS52050">
    <property type="entry name" value="WYL"/>
    <property type="match status" value="1"/>
</dbReference>
<dbReference type="EMBL" id="SMFP01000001">
    <property type="protein sequence ID" value="TDE40845.1"/>
    <property type="molecule type" value="Genomic_DNA"/>
</dbReference>
<evidence type="ECO:0000313" key="3">
    <source>
        <dbReference type="EMBL" id="TDE40845.1"/>
    </source>
</evidence>
<gene>
    <name evidence="3" type="ORF">E1B25_01105</name>
</gene>
<evidence type="ECO:0000313" key="4">
    <source>
        <dbReference type="Proteomes" id="UP000294662"/>
    </source>
</evidence>
<dbReference type="Pfam" id="PF13280">
    <property type="entry name" value="WYL"/>
    <property type="match status" value="1"/>
</dbReference>
<dbReference type="InterPro" id="IPR026881">
    <property type="entry name" value="WYL_dom"/>
</dbReference>
<dbReference type="InterPro" id="IPR057727">
    <property type="entry name" value="WCX_dom"/>
</dbReference>
<protein>
    <submittedName>
        <fullName evidence="3">WYL domain-containing protein</fullName>
    </submittedName>
</protein>
<dbReference type="Pfam" id="PF25583">
    <property type="entry name" value="WCX"/>
    <property type="match status" value="1"/>
</dbReference>
<evidence type="ECO:0000259" key="1">
    <source>
        <dbReference type="Pfam" id="PF13280"/>
    </source>
</evidence>
<accession>A0A4R5F069</accession>
<feature type="domain" description="WCX" evidence="2">
    <location>
        <begin position="334"/>
        <end position="398"/>
    </location>
</feature>
<feature type="domain" description="WYL" evidence="1">
    <location>
        <begin position="231"/>
        <end position="298"/>
    </location>
</feature>
<comment type="caution">
    <text evidence="3">The sequence shown here is derived from an EMBL/GenBank/DDBJ whole genome shotgun (WGS) entry which is preliminary data.</text>
</comment>
<keyword evidence="4" id="KW-1185">Reference proteome</keyword>
<organism evidence="3 4">
    <name type="scientific">Antarcticimicrobium sediminis</name>
    <dbReference type="NCBI Taxonomy" id="2546227"/>
    <lineage>
        <taxon>Bacteria</taxon>
        <taxon>Pseudomonadati</taxon>
        <taxon>Pseudomonadota</taxon>
        <taxon>Alphaproteobacteria</taxon>
        <taxon>Rhodobacterales</taxon>
        <taxon>Paracoccaceae</taxon>
        <taxon>Antarcticimicrobium</taxon>
    </lineage>
</organism>
<dbReference type="OrthoDB" id="7626446at2"/>
<dbReference type="PANTHER" id="PTHR34580:SF1">
    <property type="entry name" value="PROTEIN PAFC"/>
    <property type="match status" value="1"/>
</dbReference>
<name>A0A4R5F069_9RHOB</name>
<dbReference type="AlphaFoldDB" id="A0A4R5F069"/>
<reference evidence="3 4" key="1">
    <citation type="submission" date="2019-03" db="EMBL/GenBank/DDBJ databases">
        <authorList>
            <person name="Zhang S."/>
        </authorList>
    </citation>
    <scope>NUCLEOTIDE SEQUENCE [LARGE SCALE GENOMIC DNA]</scope>
    <source>
        <strain evidence="3 4">S4J41</strain>
    </source>
</reference>
<sequence>MAGPQAWCSRAASMAQDTFGCPFGFLEEKKTLHCGVVRGTSFPPSLGFVDKSIMHPQHGKICHLHFAKPEIESQGNFRMSYAKAADLLRVAEMAMSRFDGISLQDLTEEFGCDHRTAQRMMRSFETVFPQVDIRDDEDRRRRWHLPRHDPRWLQAQGIRDSELAALELAAKRAERDGAPDEAQRLKVLRDRLLAAMPSSLARRTEADAEALLEAQGFATRPGPRVEPEKRLLGVLTEALRAPFTVEVTYVSADGSTSERLLEPYGLLLGIRRYLVARPVAGNSRMRRFRLDRVRQVRIMGHSFARDPDFNLASFSAQAFGSFHSDAEYSPVAWRFSPSAAIVARQFVFHPEQEMTDEPDGALTVRFTASGHLEMAWYLYQWGDQVDVLAPDALRKMVAPHRRADFPALP</sequence>
<dbReference type="Proteomes" id="UP000294662">
    <property type="component" value="Unassembled WGS sequence"/>
</dbReference>
<dbReference type="PANTHER" id="PTHR34580">
    <property type="match status" value="1"/>
</dbReference>